<protein>
    <recommendedName>
        <fullName evidence="6">Integrase catalytic domain-containing protein</fullName>
    </recommendedName>
</protein>
<dbReference type="InterPro" id="IPR036397">
    <property type="entry name" value="RNaseH_sf"/>
</dbReference>
<dbReference type="Gene3D" id="1.10.340.70">
    <property type="match status" value="1"/>
</dbReference>
<dbReference type="InterPro" id="IPR012337">
    <property type="entry name" value="RNaseH-like_sf"/>
</dbReference>
<keyword evidence="5" id="KW-1185">Reference proteome</keyword>
<dbReference type="SUPFAM" id="SSF53098">
    <property type="entry name" value="Ribonuclease H-like"/>
    <property type="match status" value="1"/>
</dbReference>
<dbReference type="GO" id="GO:0003676">
    <property type="term" value="F:nucleic acid binding"/>
    <property type="evidence" value="ECO:0007669"/>
    <property type="project" value="InterPro"/>
</dbReference>
<sequence length="511" mass="58756">THWPLSDWNSLGLTSETAKAILGEIQIHSVAEESQYISPIRFRATRNYLKLVRSTVYVLKFILALCLRIRRRPSTFSAVAFSLSKLISAEEIKAAEHLLIIEHYRESEAALDNLPLEDYNIYVSEEGYIRCRNRLEHCNHPSVSPAPILLVPDHPFTESLIMYTHKTNYHSGVHATIASLRQNFFVPFIKTTVSKLLRSCIVCRKANCLAYRYPSMPSLPKERVTRSRPFQKVGLDYLGPLRYKGQFHEPTKIWICLFTCMATRAVHLELVHSNSTQEFILAFRRFIARRGTPDYIVSDNSTTFCSASDTLESVIYARSSVKRLSSFYANKKIVWKFITPLILRPVDFISPEVDLQLPSVDHSSLSLSSHRLSDWYKETTQVLDRFWDLWYKDYLRALSDRRQTRLKQGRSTPRAPKVSDVVLVADKNVPRGQWRLGVITSVKVDDNNVARSAEVRMSNGHILSRSLNHLYPLEISADDSETPAPVTERKPRLPTRIQPPRAVKHVRSYSR</sequence>
<evidence type="ECO:0008006" key="6">
    <source>
        <dbReference type="Google" id="ProtNLM"/>
    </source>
</evidence>
<organism evidence="4 5">
    <name type="scientific">Oesophagostomum dentatum</name>
    <name type="common">Nodular worm</name>
    <dbReference type="NCBI Taxonomy" id="61180"/>
    <lineage>
        <taxon>Eukaryota</taxon>
        <taxon>Metazoa</taxon>
        <taxon>Ecdysozoa</taxon>
        <taxon>Nematoda</taxon>
        <taxon>Chromadorea</taxon>
        <taxon>Rhabditida</taxon>
        <taxon>Rhabditina</taxon>
        <taxon>Rhabditomorpha</taxon>
        <taxon>Strongyloidea</taxon>
        <taxon>Strongylidae</taxon>
        <taxon>Oesophagostomum</taxon>
    </lineage>
</organism>
<dbReference type="EMBL" id="KN557226">
    <property type="protein sequence ID" value="KHJ87701.1"/>
    <property type="molecule type" value="Genomic_DNA"/>
</dbReference>
<name>A0A0B1SV02_OESDE</name>
<feature type="region of interest" description="Disordered" evidence="1">
    <location>
        <begin position="478"/>
        <end position="511"/>
    </location>
</feature>
<feature type="domain" description="DUF5641" evidence="3">
    <location>
        <begin position="375"/>
        <end position="473"/>
    </location>
</feature>
<reference evidence="4 5" key="1">
    <citation type="submission" date="2014-03" db="EMBL/GenBank/DDBJ databases">
        <title>Draft genome of the hookworm Oesophagostomum dentatum.</title>
        <authorList>
            <person name="Mitreva M."/>
        </authorList>
    </citation>
    <scope>NUCLEOTIDE SEQUENCE [LARGE SCALE GENOMIC DNA]</scope>
    <source>
        <strain evidence="4 5">OD-Hann</strain>
    </source>
</reference>
<dbReference type="Pfam" id="PF17921">
    <property type="entry name" value="Integrase_H2C2"/>
    <property type="match status" value="1"/>
</dbReference>
<evidence type="ECO:0000256" key="1">
    <source>
        <dbReference type="SAM" id="MobiDB-lite"/>
    </source>
</evidence>
<feature type="compositionally biased region" description="Basic residues" evidence="1">
    <location>
        <begin position="502"/>
        <end position="511"/>
    </location>
</feature>
<dbReference type="InterPro" id="IPR040676">
    <property type="entry name" value="DUF5641"/>
</dbReference>
<dbReference type="OrthoDB" id="5870244at2759"/>
<evidence type="ECO:0000259" key="2">
    <source>
        <dbReference type="Pfam" id="PF17921"/>
    </source>
</evidence>
<dbReference type="AlphaFoldDB" id="A0A0B1SV02"/>
<dbReference type="InterPro" id="IPR041588">
    <property type="entry name" value="Integrase_H2C2"/>
</dbReference>
<dbReference type="Pfam" id="PF18701">
    <property type="entry name" value="DUF5641"/>
    <property type="match status" value="1"/>
</dbReference>
<accession>A0A0B1SV02</accession>
<gene>
    <name evidence="4" type="ORF">OESDEN_12518</name>
</gene>
<evidence type="ECO:0000313" key="5">
    <source>
        <dbReference type="Proteomes" id="UP000053660"/>
    </source>
</evidence>
<dbReference type="Proteomes" id="UP000053660">
    <property type="component" value="Unassembled WGS sequence"/>
</dbReference>
<feature type="non-terminal residue" evidence="4">
    <location>
        <position position="1"/>
    </location>
</feature>
<evidence type="ECO:0000313" key="4">
    <source>
        <dbReference type="EMBL" id="KHJ87701.1"/>
    </source>
</evidence>
<feature type="domain" description="Integrase zinc-binding" evidence="2">
    <location>
        <begin position="154"/>
        <end position="207"/>
    </location>
</feature>
<proteinExistence type="predicted"/>
<dbReference type="Gene3D" id="3.30.420.10">
    <property type="entry name" value="Ribonuclease H-like superfamily/Ribonuclease H"/>
    <property type="match status" value="1"/>
</dbReference>
<evidence type="ECO:0000259" key="3">
    <source>
        <dbReference type="Pfam" id="PF18701"/>
    </source>
</evidence>
<dbReference type="PANTHER" id="PTHR47331:SF2">
    <property type="match status" value="1"/>
</dbReference>
<dbReference type="PANTHER" id="PTHR47331">
    <property type="entry name" value="PHD-TYPE DOMAIN-CONTAINING PROTEIN"/>
    <property type="match status" value="1"/>
</dbReference>